<reference evidence="1 2" key="1">
    <citation type="submission" date="2020-02" db="EMBL/GenBank/DDBJ databases">
        <authorList>
            <person name="Ma Q."/>
            <person name="Huang Y."/>
            <person name="Song X."/>
            <person name="Pei D."/>
        </authorList>
    </citation>
    <scope>NUCLEOTIDE SEQUENCE [LARGE SCALE GENOMIC DNA]</scope>
    <source>
        <strain evidence="1">Sxm20200214</strain>
        <tissue evidence="1">Leaf</tissue>
    </source>
</reference>
<proteinExistence type="predicted"/>
<dbReference type="Proteomes" id="UP000886595">
    <property type="component" value="Unassembled WGS sequence"/>
</dbReference>
<sequence length="116" mass="12337">MFSGGRQEKVVSAIGRQRHTGSRKVSIGSRVSLYVVSVGVSVVDEPVLETAVLRERTLLVAEACSWLEKLGLAVDGSMAGYKDAGRCEVSGDIRICEPPVLVGFGVSHPLRLLSLA</sequence>
<name>A0A8X7WI22_BRACI</name>
<dbReference type="EMBL" id="JAAMPC010000001">
    <property type="protein sequence ID" value="KAG2329732.1"/>
    <property type="molecule type" value="Genomic_DNA"/>
</dbReference>
<comment type="caution">
    <text evidence="1">The sequence shown here is derived from an EMBL/GenBank/DDBJ whole genome shotgun (WGS) entry which is preliminary data.</text>
</comment>
<evidence type="ECO:0000313" key="2">
    <source>
        <dbReference type="Proteomes" id="UP000886595"/>
    </source>
</evidence>
<gene>
    <name evidence="1" type="ORF">Bca52824_000912</name>
</gene>
<evidence type="ECO:0000313" key="1">
    <source>
        <dbReference type="EMBL" id="KAG2329732.1"/>
    </source>
</evidence>
<dbReference type="AlphaFoldDB" id="A0A8X7WI22"/>
<protein>
    <submittedName>
        <fullName evidence="1">Uncharacterized protein</fullName>
    </submittedName>
</protein>
<organism evidence="1 2">
    <name type="scientific">Brassica carinata</name>
    <name type="common">Ethiopian mustard</name>
    <name type="synonym">Abyssinian cabbage</name>
    <dbReference type="NCBI Taxonomy" id="52824"/>
    <lineage>
        <taxon>Eukaryota</taxon>
        <taxon>Viridiplantae</taxon>
        <taxon>Streptophyta</taxon>
        <taxon>Embryophyta</taxon>
        <taxon>Tracheophyta</taxon>
        <taxon>Spermatophyta</taxon>
        <taxon>Magnoliopsida</taxon>
        <taxon>eudicotyledons</taxon>
        <taxon>Gunneridae</taxon>
        <taxon>Pentapetalae</taxon>
        <taxon>rosids</taxon>
        <taxon>malvids</taxon>
        <taxon>Brassicales</taxon>
        <taxon>Brassicaceae</taxon>
        <taxon>Brassiceae</taxon>
        <taxon>Brassica</taxon>
    </lineage>
</organism>
<keyword evidence="2" id="KW-1185">Reference proteome</keyword>
<accession>A0A8X7WI22</accession>